<protein>
    <submittedName>
        <fullName evidence="1">Hydin-like protein</fullName>
    </submittedName>
</protein>
<dbReference type="GO" id="GO:0003341">
    <property type="term" value="P:cilium movement"/>
    <property type="evidence" value="ECO:0007669"/>
    <property type="project" value="TreeGrafter"/>
</dbReference>
<accession>A0A146K9R9</accession>
<reference evidence="1" key="1">
    <citation type="submission" date="2015-07" db="EMBL/GenBank/DDBJ databases">
        <title>Adaptation to a free-living lifestyle via gene acquisitions in the diplomonad Trepomonas sp. PC1.</title>
        <authorList>
            <person name="Xu F."/>
            <person name="Jerlstrom-Hultqvist J."/>
            <person name="Kolisko M."/>
            <person name="Simpson A.G.B."/>
            <person name="Roger A.J."/>
            <person name="Svard S.G."/>
            <person name="Andersson J.O."/>
        </authorList>
    </citation>
    <scope>NUCLEOTIDE SEQUENCE</scope>
    <source>
        <strain evidence="1">PC1</strain>
    </source>
</reference>
<dbReference type="GO" id="GO:0005930">
    <property type="term" value="C:axoneme"/>
    <property type="evidence" value="ECO:0007669"/>
    <property type="project" value="TreeGrafter"/>
</dbReference>
<dbReference type="PANTHER" id="PTHR23053">
    <property type="entry name" value="DLEC1 DELETED IN LUNG AND ESOPHAGEAL CANCER 1"/>
    <property type="match status" value="1"/>
</dbReference>
<dbReference type="EMBL" id="GDID01004330">
    <property type="protein sequence ID" value="JAP92276.1"/>
    <property type="molecule type" value="Transcribed_RNA"/>
</dbReference>
<proteinExistence type="predicted"/>
<sequence>MESHQVDAFVAVTNILPHQDRIPVKNLTYSIQQPSQNINFGICKAKTHFMAEVMLINNGPYDIKFSCKVNQKFQSQVQILQAPEIDPKQKKKDELQFVQVDEAQGILVSQVSEKSQKNERLDKQNQKMIKIDFYSDTNTDLQDKPVIMVVFSDPTTKLSLITSSINISAKVKYCEVDVTPDRSLHFGDIAHFKTVSKQIVVENISPFQTTFVIEKLSTAVKRYLVTGELSQFSEEYV</sequence>
<dbReference type="InterPro" id="IPR033305">
    <property type="entry name" value="Hydin-like"/>
</dbReference>
<name>A0A146K9R9_9EUKA</name>
<feature type="non-terminal residue" evidence="1">
    <location>
        <position position="237"/>
    </location>
</feature>
<feature type="non-terminal residue" evidence="1">
    <location>
        <position position="1"/>
    </location>
</feature>
<gene>
    <name evidence="1" type="ORF">TPC1_15839</name>
</gene>
<organism evidence="1">
    <name type="scientific">Trepomonas sp. PC1</name>
    <dbReference type="NCBI Taxonomy" id="1076344"/>
    <lineage>
        <taxon>Eukaryota</taxon>
        <taxon>Metamonada</taxon>
        <taxon>Diplomonadida</taxon>
        <taxon>Hexamitidae</taxon>
        <taxon>Hexamitinae</taxon>
        <taxon>Trepomonas</taxon>
    </lineage>
</organism>
<dbReference type="GO" id="GO:1904158">
    <property type="term" value="P:axonemal central apparatus assembly"/>
    <property type="evidence" value="ECO:0007669"/>
    <property type="project" value="TreeGrafter"/>
</dbReference>
<evidence type="ECO:0000313" key="1">
    <source>
        <dbReference type="EMBL" id="JAP92276.1"/>
    </source>
</evidence>
<dbReference type="PANTHER" id="PTHR23053:SF0">
    <property type="entry name" value="HYDROCEPHALUS-INDUCING PROTEIN HOMOLOG"/>
    <property type="match status" value="1"/>
</dbReference>
<dbReference type="AlphaFoldDB" id="A0A146K9R9"/>